<dbReference type="EMBL" id="MDYQ01000102">
    <property type="protein sequence ID" value="PRP82457.1"/>
    <property type="molecule type" value="Genomic_DNA"/>
</dbReference>
<name>A0A2P6NES5_9EUKA</name>
<dbReference type="Proteomes" id="UP000241769">
    <property type="component" value="Unassembled WGS sequence"/>
</dbReference>
<sequence>MWSMGDSYWVDLLSSGDTAAIEIRSVRIHRADAWKGVMISLPSVDPEHDMNVTIGEAANDGEAEVDFSRKMPPLVLSTCFSRMWRMSFSTNGGHSALGCAHINTNVWQVRAKDGFLQYDTKGDKVLGHIAAERGCPTNSIISQRASASELCSINHVTAEALEGN</sequence>
<protein>
    <submittedName>
        <fullName evidence="1">Uncharacterized protein</fullName>
    </submittedName>
</protein>
<evidence type="ECO:0000313" key="2">
    <source>
        <dbReference type="Proteomes" id="UP000241769"/>
    </source>
</evidence>
<organism evidence="1 2">
    <name type="scientific">Planoprotostelium fungivorum</name>
    <dbReference type="NCBI Taxonomy" id="1890364"/>
    <lineage>
        <taxon>Eukaryota</taxon>
        <taxon>Amoebozoa</taxon>
        <taxon>Evosea</taxon>
        <taxon>Variosea</taxon>
        <taxon>Cavosteliida</taxon>
        <taxon>Cavosteliaceae</taxon>
        <taxon>Planoprotostelium</taxon>
    </lineage>
</organism>
<comment type="caution">
    <text evidence="1">The sequence shown here is derived from an EMBL/GenBank/DDBJ whole genome shotgun (WGS) entry which is preliminary data.</text>
</comment>
<evidence type="ECO:0000313" key="1">
    <source>
        <dbReference type="EMBL" id="PRP82457.1"/>
    </source>
</evidence>
<reference evidence="1 2" key="1">
    <citation type="journal article" date="2018" name="Genome Biol. Evol.">
        <title>Multiple Roots of Fruiting Body Formation in Amoebozoa.</title>
        <authorList>
            <person name="Hillmann F."/>
            <person name="Forbes G."/>
            <person name="Novohradska S."/>
            <person name="Ferling I."/>
            <person name="Riege K."/>
            <person name="Groth M."/>
            <person name="Westermann M."/>
            <person name="Marz M."/>
            <person name="Spaller T."/>
            <person name="Winckler T."/>
            <person name="Schaap P."/>
            <person name="Glockner G."/>
        </authorList>
    </citation>
    <scope>NUCLEOTIDE SEQUENCE [LARGE SCALE GENOMIC DNA]</scope>
    <source>
        <strain evidence="1 2">Jena</strain>
    </source>
</reference>
<dbReference type="InParanoid" id="A0A2P6NES5"/>
<dbReference type="AlphaFoldDB" id="A0A2P6NES5"/>
<accession>A0A2P6NES5</accession>
<keyword evidence="2" id="KW-1185">Reference proteome</keyword>
<proteinExistence type="predicted"/>
<gene>
    <name evidence="1" type="ORF">PROFUN_09704</name>
</gene>